<reference evidence="1" key="1">
    <citation type="journal article" date="2020" name="mSystems">
        <title>Genome- and Community-Level Interaction Insights into Carbon Utilization and Element Cycling Functions of Hydrothermarchaeota in Hydrothermal Sediment.</title>
        <authorList>
            <person name="Zhou Z."/>
            <person name="Liu Y."/>
            <person name="Xu W."/>
            <person name="Pan J."/>
            <person name="Luo Z.H."/>
            <person name="Li M."/>
        </authorList>
    </citation>
    <scope>NUCLEOTIDE SEQUENCE [LARGE SCALE GENOMIC DNA]</scope>
    <source>
        <strain evidence="1">SpSt-16</strain>
    </source>
</reference>
<proteinExistence type="predicted"/>
<comment type="caution">
    <text evidence="1">The sequence shown here is derived from an EMBL/GenBank/DDBJ whole genome shotgun (WGS) entry which is preliminary data.</text>
</comment>
<sequence>MFKNVIARFRHKKIEEITVSIEVLRSVYKILHSVRKDLVESFYHIKDRKLREVYDYFAFMMLKYDKTLQFLRRALNEDLYTAYPRLTPQELEKELAILPMEMASTMRSLVQMAKLLKEFSIAASPPYINSAIKQLENIVEDIAKYLDRAIS</sequence>
<dbReference type="EMBL" id="DSGT01000007">
    <property type="protein sequence ID" value="HEW53009.1"/>
    <property type="molecule type" value="Genomic_DNA"/>
</dbReference>
<gene>
    <name evidence="1" type="ORF">ENO77_02400</name>
</gene>
<protein>
    <submittedName>
        <fullName evidence="1">Uncharacterized protein</fullName>
    </submittedName>
</protein>
<evidence type="ECO:0000313" key="1">
    <source>
        <dbReference type="EMBL" id="HEW53009.1"/>
    </source>
</evidence>
<accession>A0A7C2VHI0</accession>
<name>A0A7C2VHI0_9CREN</name>
<dbReference type="AlphaFoldDB" id="A0A7C2VHI0"/>
<organism evidence="1">
    <name type="scientific">Ignisphaera aggregans</name>
    <dbReference type="NCBI Taxonomy" id="334771"/>
    <lineage>
        <taxon>Archaea</taxon>
        <taxon>Thermoproteota</taxon>
        <taxon>Thermoprotei</taxon>
        <taxon>Desulfurococcales</taxon>
        <taxon>Desulfurococcaceae</taxon>
        <taxon>Ignisphaera</taxon>
    </lineage>
</organism>